<dbReference type="Gene3D" id="2.40.170.20">
    <property type="entry name" value="TonB-dependent receptor, beta-barrel domain"/>
    <property type="match status" value="1"/>
</dbReference>
<evidence type="ECO:0000313" key="8">
    <source>
        <dbReference type="Proteomes" id="UP001152599"/>
    </source>
</evidence>
<evidence type="ECO:0000256" key="1">
    <source>
        <dbReference type="ARBA" id="ARBA00004442"/>
    </source>
</evidence>
<dbReference type="InterPro" id="IPR000531">
    <property type="entry name" value="Beta-barrel_TonB"/>
</dbReference>
<evidence type="ECO:0000313" key="7">
    <source>
        <dbReference type="EMBL" id="MDG4945482.1"/>
    </source>
</evidence>
<comment type="subcellular location">
    <subcellularLocation>
        <location evidence="1 4">Cell outer membrane</location>
    </subcellularLocation>
</comment>
<evidence type="ECO:0000256" key="2">
    <source>
        <dbReference type="ARBA" id="ARBA00023136"/>
    </source>
</evidence>
<feature type="domain" description="TonB-dependent receptor plug" evidence="6">
    <location>
        <begin position="140"/>
        <end position="218"/>
    </location>
</feature>
<dbReference type="Pfam" id="PF00593">
    <property type="entry name" value="TonB_dep_Rec_b-barrel"/>
    <property type="match status" value="1"/>
</dbReference>
<dbReference type="InterPro" id="IPR012910">
    <property type="entry name" value="Plug_dom"/>
</dbReference>
<dbReference type="GO" id="GO:0009279">
    <property type="term" value="C:cell outer membrane"/>
    <property type="evidence" value="ECO:0007669"/>
    <property type="project" value="UniProtKB-SubCell"/>
</dbReference>
<dbReference type="Pfam" id="PF13715">
    <property type="entry name" value="CarbopepD_reg_2"/>
    <property type="match status" value="1"/>
</dbReference>
<protein>
    <submittedName>
        <fullName evidence="7">TonB-dependent receptor</fullName>
    </submittedName>
</protein>
<organism evidence="7 8">
    <name type="scientific">Profundicola chukchiensis</name>
    <dbReference type="NCBI Taxonomy" id="2961959"/>
    <lineage>
        <taxon>Bacteria</taxon>
        <taxon>Pseudomonadati</taxon>
        <taxon>Bacteroidota</taxon>
        <taxon>Flavobacteriia</taxon>
        <taxon>Flavobacteriales</taxon>
        <taxon>Weeksellaceae</taxon>
        <taxon>Profundicola</taxon>
    </lineage>
</organism>
<evidence type="ECO:0000256" key="4">
    <source>
        <dbReference type="RuleBase" id="RU003357"/>
    </source>
</evidence>
<dbReference type="RefSeq" id="WP_304420086.1">
    <property type="nucleotide sequence ID" value="NZ_JANCMU010000001.1"/>
</dbReference>
<dbReference type="InterPro" id="IPR008969">
    <property type="entry name" value="CarboxyPept-like_regulatory"/>
</dbReference>
<dbReference type="Gene3D" id="2.170.130.10">
    <property type="entry name" value="TonB-dependent receptor, plug domain"/>
    <property type="match status" value="1"/>
</dbReference>
<sequence>MIRKLFIVSAFFIGVLAWAQSSIYGTVTDTNALPIAGAEIYVEGTDYFYYSESDGTYSIEIPAGSYTFNINAFGFEKLQESISVQEGQDLEWSPMLDVQSQDGVVQDLGQVLVEANTNKESEASVLKLQRNSSEIKEYKGAAELSRLGKGDASGAVATIVGVSKQATSSDVYVRGLGDRYIHTSLNGLSLPSNDINKKNIDLDLFSSDLIQNISVSKTMNAGGNADFAAGSIDITSKEHSGRDYINLSVGTRVNSNAVGKDIIQSEGTNYFGLYGRYNDNPFATVIGQGIAPEKSKGLTPLSTNLSLNLGETFRFGESAKLSLFAAGSFANEFNYQEGNQQSYTSISTLAFPDVEKYQYNTVSTGMLSALMKFNNKQSLKFSSFLINNSSDEVGYYGYKGLGFKRDIADEGFFQSNVQFNQELIFINQLMGEHELTPKLNLDWGVGYNILNADEPDRKRLSISNYQNLLDNDASTFGTFVSTTNFDSQRYFQKIDEDEFNSRINFKFDVSDNLKINLGGNTRYKKRDFESIRYGYEFLEKNIGSLDDIDAFFSIENWMENYNTFTLNPTNVTNPEDGSNVVNMSQYNMPGMPENTYDATLINLSTYVDFQWQLGENLLLIPGMRFEDVTQKINWDVNNLSSLFNPGKAESKSQIFLPSLNMKYAINADSNLRISGSQTVSFPEFKEFAPFVYEGITTRIGGNPDLLGTADDKEYKNVKDVAYSKILNFDAKYEFFFNRSEMISIAGFYKVINDPINLVVGTSATGDEYYFRTGDKATVVGAEIDFKKDILSTDKTELFLGFNASYIKTNQDLYSEINGTRNVTFNRKDDKLQGASDFITQADLNFRKKWDGFEPTFTLVGNYFSDRIYALGSGQIGNKVEKGIPTLDLLMSADLGRNTSFKLGAKNLLNPAVEIFRETSGNDVVLESFKKGQIFSFELTYKF</sequence>
<dbReference type="PANTHER" id="PTHR40980">
    <property type="entry name" value="PLUG DOMAIN-CONTAINING PROTEIN"/>
    <property type="match status" value="1"/>
</dbReference>
<accession>A0A9X4MYX4</accession>
<dbReference type="InterPro" id="IPR036942">
    <property type="entry name" value="Beta-barrel_TonB_sf"/>
</dbReference>
<keyword evidence="4" id="KW-0798">TonB box</keyword>
<reference evidence="7" key="1">
    <citation type="submission" date="2022-07" db="EMBL/GenBank/DDBJ databases">
        <title>Description and genome-wide analysis of Profundicola chukchiensis gen. nov., sp. nov., marine bacteria isolated from bottom sediments of the Chukchi Sea.</title>
        <authorList>
            <person name="Romanenko L."/>
            <person name="Otstavnykh N."/>
            <person name="Kurilenko V."/>
            <person name="Eremeev V."/>
            <person name="Velansky P."/>
            <person name="Mikhailov V."/>
            <person name="Isaeva M."/>
        </authorList>
    </citation>
    <scope>NUCLEOTIDE SEQUENCE</scope>
    <source>
        <strain evidence="7">KMM 9713</strain>
    </source>
</reference>
<keyword evidence="3" id="KW-0998">Cell outer membrane</keyword>
<keyword evidence="8" id="KW-1185">Reference proteome</keyword>
<keyword evidence="2 4" id="KW-0472">Membrane</keyword>
<dbReference type="PANTHER" id="PTHR40980:SF5">
    <property type="entry name" value="TONB-DEPENDENT RECEPTOR"/>
    <property type="match status" value="1"/>
</dbReference>
<dbReference type="Proteomes" id="UP001152599">
    <property type="component" value="Unassembled WGS sequence"/>
</dbReference>
<dbReference type="Pfam" id="PF07715">
    <property type="entry name" value="Plug"/>
    <property type="match status" value="1"/>
</dbReference>
<evidence type="ECO:0000259" key="6">
    <source>
        <dbReference type="Pfam" id="PF07715"/>
    </source>
</evidence>
<dbReference type="AlphaFoldDB" id="A0A9X4MYX4"/>
<dbReference type="SUPFAM" id="SSF56935">
    <property type="entry name" value="Porins"/>
    <property type="match status" value="1"/>
</dbReference>
<evidence type="ECO:0000259" key="5">
    <source>
        <dbReference type="Pfam" id="PF00593"/>
    </source>
</evidence>
<feature type="domain" description="TonB-dependent receptor-like beta-barrel" evidence="5">
    <location>
        <begin position="454"/>
        <end position="907"/>
    </location>
</feature>
<proteinExistence type="inferred from homology"/>
<dbReference type="Gene3D" id="2.60.40.1120">
    <property type="entry name" value="Carboxypeptidase-like, regulatory domain"/>
    <property type="match status" value="1"/>
</dbReference>
<gene>
    <name evidence="7" type="ORF">NMK71_03570</name>
</gene>
<name>A0A9X4MYX4_9FLAO</name>
<comment type="similarity">
    <text evidence="4">Belongs to the TonB-dependent receptor family.</text>
</comment>
<dbReference type="EMBL" id="JANCMU010000001">
    <property type="protein sequence ID" value="MDG4945482.1"/>
    <property type="molecule type" value="Genomic_DNA"/>
</dbReference>
<keyword evidence="7" id="KW-0675">Receptor</keyword>
<dbReference type="InterPro" id="IPR037066">
    <property type="entry name" value="Plug_dom_sf"/>
</dbReference>
<evidence type="ECO:0000256" key="3">
    <source>
        <dbReference type="ARBA" id="ARBA00023237"/>
    </source>
</evidence>
<comment type="caution">
    <text evidence="7">The sequence shown here is derived from an EMBL/GenBank/DDBJ whole genome shotgun (WGS) entry which is preliminary data.</text>
</comment>
<dbReference type="SUPFAM" id="SSF49464">
    <property type="entry name" value="Carboxypeptidase regulatory domain-like"/>
    <property type="match status" value="1"/>
</dbReference>